<evidence type="ECO:0000259" key="2">
    <source>
        <dbReference type="Pfam" id="PF07905"/>
    </source>
</evidence>
<dbReference type="Pfam" id="PF07905">
    <property type="entry name" value="PucR"/>
    <property type="match status" value="1"/>
</dbReference>
<evidence type="ECO:0000259" key="4">
    <source>
        <dbReference type="Pfam" id="PF17853"/>
    </source>
</evidence>
<dbReference type="AlphaFoldDB" id="A0A414B6R7"/>
<dbReference type="Gene3D" id="1.10.10.2840">
    <property type="entry name" value="PucR C-terminal helix-turn-helix domain"/>
    <property type="match status" value="1"/>
</dbReference>
<evidence type="ECO:0000259" key="3">
    <source>
        <dbReference type="Pfam" id="PF13556"/>
    </source>
</evidence>
<dbReference type="InterPro" id="IPR025736">
    <property type="entry name" value="PucR_C-HTH_dom"/>
</dbReference>
<comment type="caution">
    <text evidence="5">The sequence shown here is derived from an EMBL/GenBank/DDBJ whole genome shotgun (WGS) entry which is preliminary data.</text>
</comment>
<dbReference type="InterPro" id="IPR041522">
    <property type="entry name" value="CdaR_GGDEF"/>
</dbReference>
<evidence type="ECO:0000313" key="6">
    <source>
        <dbReference type="Proteomes" id="UP000284621"/>
    </source>
</evidence>
<dbReference type="InterPro" id="IPR042070">
    <property type="entry name" value="PucR_C-HTH_sf"/>
</dbReference>
<dbReference type="PANTHER" id="PTHR33744">
    <property type="entry name" value="CARBOHYDRATE DIACID REGULATOR"/>
    <property type="match status" value="1"/>
</dbReference>
<organism evidence="5 6">
    <name type="scientific">Anaerobutyricum hallii</name>
    <dbReference type="NCBI Taxonomy" id="39488"/>
    <lineage>
        <taxon>Bacteria</taxon>
        <taxon>Bacillati</taxon>
        <taxon>Bacillota</taxon>
        <taxon>Clostridia</taxon>
        <taxon>Lachnospirales</taxon>
        <taxon>Lachnospiraceae</taxon>
        <taxon>Anaerobutyricum</taxon>
    </lineage>
</organism>
<dbReference type="RefSeq" id="WP_118380825.1">
    <property type="nucleotide sequence ID" value="NZ_CABJFJ010000005.1"/>
</dbReference>
<evidence type="ECO:0000256" key="1">
    <source>
        <dbReference type="ARBA" id="ARBA00006754"/>
    </source>
</evidence>
<dbReference type="EMBL" id="QSID01000005">
    <property type="protein sequence ID" value="RHC66094.1"/>
    <property type="molecule type" value="Genomic_DNA"/>
</dbReference>
<keyword evidence="6" id="KW-1185">Reference proteome</keyword>
<feature type="domain" description="CdaR GGDEF-like" evidence="4">
    <location>
        <begin position="301"/>
        <end position="426"/>
    </location>
</feature>
<dbReference type="PANTHER" id="PTHR33744:SF1">
    <property type="entry name" value="DNA-BINDING TRANSCRIPTIONAL ACTIVATOR ADER"/>
    <property type="match status" value="1"/>
</dbReference>
<dbReference type="Proteomes" id="UP000284621">
    <property type="component" value="Unassembled WGS sequence"/>
</dbReference>
<dbReference type="InterPro" id="IPR012914">
    <property type="entry name" value="PucR_dom"/>
</dbReference>
<protein>
    <submittedName>
        <fullName evidence="5">PucR family transcriptional regulator</fullName>
    </submittedName>
</protein>
<reference evidence="5 6" key="1">
    <citation type="submission" date="2018-08" db="EMBL/GenBank/DDBJ databases">
        <title>A genome reference for cultivated species of the human gut microbiota.</title>
        <authorList>
            <person name="Zou Y."/>
            <person name="Xue W."/>
            <person name="Luo G."/>
        </authorList>
    </citation>
    <scope>NUCLEOTIDE SEQUENCE [LARGE SCALE GENOMIC DNA]</scope>
    <source>
        <strain evidence="5 6">AM34-3LB</strain>
    </source>
</reference>
<accession>A0A414B6R7</accession>
<comment type="similarity">
    <text evidence="1">Belongs to the CdaR family.</text>
</comment>
<name>A0A414B6R7_9FIRM</name>
<proteinExistence type="inferred from homology"/>
<feature type="domain" description="Purine catabolism PurC-like" evidence="2">
    <location>
        <begin position="8"/>
        <end position="130"/>
    </location>
</feature>
<dbReference type="InterPro" id="IPR051448">
    <property type="entry name" value="CdaR-like_regulators"/>
</dbReference>
<feature type="domain" description="PucR C-terminal helix-turn-helix" evidence="3">
    <location>
        <begin position="485"/>
        <end position="538"/>
    </location>
</feature>
<dbReference type="Pfam" id="PF13556">
    <property type="entry name" value="HTH_30"/>
    <property type="match status" value="1"/>
</dbReference>
<dbReference type="Pfam" id="PF17853">
    <property type="entry name" value="GGDEF_2"/>
    <property type="match status" value="1"/>
</dbReference>
<evidence type="ECO:0000313" key="5">
    <source>
        <dbReference type="EMBL" id="RHC66094.1"/>
    </source>
</evidence>
<gene>
    <name evidence="5" type="ORF">DW833_05430</name>
</gene>
<sequence>MGYRVKTLYESDKFPEMQLICGQSGIDREIRGIRIIEVPDMERFVSGGELLLTSMKAYQNINERKFMRCLEKLDKKQISGFVVKRNQTTEQQKKLFEILLQFGEEYQLPVIEIPQHMYFWEIIKYVLTQICDKETAKLAYFKMTHDNLSSILLNIFDKKKLIERLLFVVETMIGNPVALYNDDLDCLYASSPNLSAFIIEKDIEEYTPDIITRSNYLCQKRKHKEYVKKVDIFGQRKIYLVISEQKEPLTVLDFIALENTFSILQYILIRSTIEEDIAKKYRGDLEYRLLNGSLSGTEEDEVAKILELNETDELQVITCRLIPKDNAANFNDGQRRDVETIKKEILKLLPEDYVYSNTNQLIYIHKEGQDRYKLEFRKKVEEVQQDVQRYLVEKGMNLDFLVGIGKCVTGYHHLKESFEDSKMALEYINIIRKIIGDKNKAVVDCSKLGIFYAFIKMKDKEGLWTYIPDSVSRLYQYDVKNKGELINTLECFLDNNQSLKKTSQQMFIHYRTVSYRLQRIMEISGMDFENASEMLVVRNGLIILRLVEER</sequence>